<dbReference type="VEuPathDB" id="ToxoDB:TGPRC2_273885C"/>
<name>A0A151HPQ4_TOXGO</name>
<gene>
    <name evidence="1" type="ORF">TGPRC2_273885C</name>
</gene>
<protein>
    <submittedName>
        <fullName evidence="1">Uncharacterized protein</fullName>
    </submittedName>
</protein>
<feature type="non-terminal residue" evidence="1">
    <location>
        <position position="1"/>
    </location>
</feature>
<accession>A0A151HPQ4</accession>
<sequence length="27" mass="3214">LVIRLSQWQALDTVTEKRDYIVSRLLP</sequence>
<proteinExistence type="predicted"/>
<comment type="caution">
    <text evidence="1">The sequence shown here is derived from an EMBL/GenBank/DDBJ whole genome shotgun (WGS) entry which is preliminary data.</text>
</comment>
<evidence type="ECO:0000313" key="2">
    <source>
        <dbReference type="Proteomes" id="UP000075225"/>
    </source>
</evidence>
<reference evidence="2" key="1">
    <citation type="submission" date="2016-03" db="EMBL/GenBank/DDBJ databases">
        <authorList>
            <person name="Sibley D."/>
            <person name="Venepally P."/>
            <person name="Karamycheva S."/>
            <person name="Hadjithomas M."/>
            <person name="Khan A."/>
            <person name="Brunk B."/>
            <person name="Roos D."/>
            <person name="Caler E."/>
            <person name="Lorenzi H."/>
        </authorList>
    </citation>
    <scope>NUCLEOTIDE SEQUENCE [LARGE SCALE GENOMIC DNA]</scope>
    <source>
        <strain evidence="2">TgCatPRC2</strain>
    </source>
</reference>
<dbReference type="Proteomes" id="UP000075225">
    <property type="component" value="Unassembled WGS sequence"/>
</dbReference>
<dbReference type="EMBL" id="AHZP02000253">
    <property type="protein sequence ID" value="KYK71399.1"/>
    <property type="molecule type" value="Genomic_DNA"/>
</dbReference>
<organism evidence="1 2">
    <name type="scientific">Toxoplasma gondii TgCatPRC2</name>
    <dbReference type="NCBI Taxonomy" id="1130821"/>
    <lineage>
        <taxon>Eukaryota</taxon>
        <taxon>Sar</taxon>
        <taxon>Alveolata</taxon>
        <taxon>Apicomplexa</taxon>
        <taxon>Conoidasida</taxon>
        <taxon>Coccidia</taxon>
        <taxon>Eucoccidiorida</taxon>
        <taxon>Eimeriorina</taxon>
        <taxon>Sarcocystidae</taxon>
        <taxon>Toxoplasma</taxon>
    </lineage>
</organism>
<evidence type="ECO:0000313" key="1">
    <source>
        <dbReference type="EMBL" id="KYK71399.1"/>
    </source>
</evidence>
<dbReference type="AlphaFoldDB" id="A0A151HPQ4"/>